<proteinExistence type="predicted"/>
<comment type="caution">
    <text evidence="1">The sequence shown here is derived from an EMBL/GenBank/DDBJ whole genome shotgun (WGS) entry which is preliminary data.</text>
</comment>
<reference evidence="1" key="1">
    <citation type="journal article" date="2014" name="Front. Microbiol.">
        <title>High frequency of phylogenetically diverse reductive dehalogenase-homologous genes in deep subseafloor sedimentary metagenomes.</title>
        <authorList>
            <person name="Kawai M."/>
            <person name="Futagami T."/>
            <person name="Toyoda A."/>
            <person name="Takaki Y."/>
            <person name="Nishi S."/>
            <person name="Hori S."/>
            <person name="Arai W."/>
            <person name="Tsubouchi T."/>
            <person name="Morono Y."/>
            <person name="Uchiyama I."/>
            <person name="Ito T."/>
            <person name="Fujiyama A."/>
            <person name="Inagaki F."/>
            <person name="Takami H."/>
        </authorList>
    </citation>
    <scope>NUCLEOTIDE SEQUENCE</scope>
    <source>
        <strain evidence="1">Expedition CK06-06</strain>
    </source>
</reference>
<evidence type="ECO:0000313" key="1">
    <source>
        <dbReference type="EMBL" id="GAH09790.1"/>
    </source>
</evidence>
<dbReference type="AlphaFoldDB" id="X1DNE8"/>
<accession>X1DNE8</accession>
<dbReference type="EMBL" id="BART01039009">
    <property type="protein sequence ID" value="GAH09790.1"/>
    <property type="molecule type" value="Genomic_DNA"/>
</dbReference>
<feature type="non-terminal residue" evidence="1">
    <location>
        <position position="72"/>
    </location>
</feature>
<protein>
    <submittedName>
        <fullName evidence="1">Uncharacterized protein</fullName>
    </submittedName>
</protein>
<organism evidence="1">
    <name type="scientific">marine sediment metagenome</name>
    <dbReference type="NCBI Taxonomy" id="412755"/>
    <lineage>
        <taxon>unclassified sequences</taxon>
        <taxon>metagenomes</taxon>
        <taxon>ecological metagenomes</taxon>
    </lineage>
</organism>
<sequence length="72" mass="7842">MGTGVYEALRQHNIVGLEVYDRLVFGQDTVVTCALDEINSTQKTVFLSSGHLHYSMGGGTSGEGFTYVIKEI</sequence>
<name>X1DNE8_9ZZZZ</name>
<gene>
    <name evidence="1" type="ORF">S01H4_64365</name>
</gene>